<dbReference type="KEGG" id="chyd:H4K34_17170"/>
<feature type="transmembrane region" description="Helical" evidence="12">
    <location>
        <begin position="355"/>
        <end position="374"/>
    </location>
</feature>
<dbReference type="RefSeq" id="WP_210758612.1">
    <property type="nucleotide sequence ID" value="NZ_CP060139.1"/>
</dbReference>
<evidence type="ECO:0000256" key="9">
    <source>
        <dbReference type="ARBA" id="ARBA00023065"/>
    </source>
</evidence>
<evidence type="ECO:0000256" key="4">
    <source>
        <dbReference type="ARBA" id="ARBA00022449"/>
    </source>
</evidence>
<keyword evidence="15" id="KW-1185">Reference proteome</keyword>
<dbReference type="InterPro" id="IPR006153">
    <property type="entry name" value="Cation/H_exchanger_TM"/>
</dbReference>
<feature type="transmembrane region" description="Helical" evidence="12">
    <location>
        <begin position="316"/>
        <end position="335"/>
    </location>
</feature>
<dbReference type="Pfam" id="PF00999">
    <property type="entry name" value="Na_H_Exchanger"/>
    <property type="match status" value="1"/>
</dbReference>
<evidence type="ECO:0000256" key="1">
    <source>
        <dbReference type="ARBA" id="ARBA00004651"/>
    </source>
</evidence>
<evidence type="ECO:0000256" key="7">
    <source>
        <dbReference type="ARBA" id="ARBA00022989"/>
    </source>
</evidence>
<keyword evidence="6 12" id="KW-0812">Transmembrane</keyword>
<dbReference type="Proteomes" id="UP000516305">
    <property type="component" value="Chromosome"/>
</dbReference>
<dbReference type="Gene3D" id="6.10.140.1330">
    <property type="match status" value="1"/>
</dbReference>
<reference evidence="14 15" key="1">
    <citation type="submission" date="2020-08" db="EMBL/GenBank/DDBJ databases">
        <title>Croceimicrobium hydrocarbonivorans gen. nov., sp. nov., a novel marine bacterium isolated from a bacterial consortium that degrades polyethylene terephthalate.</title>
        <authorList>
            <person name="Liu R."/>
        </authorList>
    </citation>
    <scope>NUCLEOTIDE SEQUENCE [LARGE SCALE GENOMIC DNA]</scope>
    <source>
        <strain evidence="14 15">A20-9</strain>
    </source>
</reference>
<evidence type="ECO:0000256" key="8">
    <source>
        <dbReference type="ARBA" id="ARBA00023053"/>
    </source>
</evidence>
<evidence type="ECO:0000256" key="5">
    <source>
        <dbReference type="ARBA" id="ARBA00022475"/>
    </source>
</evidence>
<keyword evidence="7 12" id="KW-1133">Transmembrane helix</keyword>
<dbReference type="GO" id="GO:0051453">
    <property type="term" value="P:regulation of intracellular pH"/>
    <property type="evidence" value="ECO:0007669"/>
    <property type="project" value="TreeGrafter"/>
</dbReference>
<feature type="transmembrane region" description="Helical" evidence="12">
    <location>
        <begin position="171"/>
        <end position="190"/>
    </location>
</feature>
<feature type="transmembrane region" description="Helical" evidence="12">
    <location>
        <begin position="127"/>
        <end position="150"/>
    </location>
</feature>
<feature type="transmembrane region" description="Helical" evidence="12">
    <location>
        <begin position="288"/>
        <end position="309"/>
    </location>
</feature>
<protein>
    <submittedName>
        <fullName evidence="14">Sodium:proton antiporter</fullName>
    </submittedName>
</protein>
<evidence type="ECO:0000256" key="6">
    <source>
        <dbReference type="ARBA" id="ARBA00022692"/>
    </source>
</evidence>
<feature type="transmembrane region" description="Helical" evidence="12">
    <location>
        <begin position="6"/>
        <end position="24"/>
    </location>
</feature>
<proteinExistence type="inferred from homology"/>
<feature type="transmembrane region" description="Helical" evidence="12">
    <location>
        <begin position="235"/>
        <end position="268"/>
    </location>
</feature>
<gene>
    <name evidence="14" type="ORF">H4K34_17170</name>
</gene>
<keyword evidence="4" id="KW-0050">Antiport</keyword>
<dbReference type="AlphaFoldDB" id="A0A7H0VED0"/>
<dbReference type="GO" id="GO:0015385">
    <property type="term" value="F:sodium:proton antiporter activity"/>
    <property type="evidence" value="ECO:0007669"/>
    <property type="project" value="InterPro"/>
</dbReference>
<evidence type="ECO:0000256" key="11">
    <source>
        <dbReference type="ARBA" id="ARBA00023201"/>
    </source>
</evidence>
<keyword evidence="9" id="KW-0406">Ion transport</keyword>
<evidence type="ECO:0000256" key="3">
    <source>
        <dbReference type="ARBA" id="ARBA00022448"/>
    </source>
</evidence>
<sequence length="417" mass="45291">MELFSVFAIISTLAALFAFVNQRFLKLPFTIGLMIMALAFTMLVIVIGNWQPWLMDLSSQFVSALDFKSLLLDIMLSFLLFAGALHVKFAPLKRNIGPILLLATVGVLLSAGLIGGMLYFILQWLNYPVDFIYCLLFGSMLAPTDPIAVLSILKEAGAPKNLEVKIVGESLFNDGVGVVVFLALLSIAAGSGADFSASEIGILFLEEVGGGLALGLAGGYLAFRLMRSIDHYETEVMLSLALVMGLYSLASALHFSGPLAVVIAGLFIGNKSPAKAWSPNTQLYIDKFWEILDVFLNAILFVLIGMELLVIQLDGFYILLGLLAIPITLLARYLAVLGPVEYHKERLDFAPKTALLLTWGGIRGGISIALALSLEESMNRDLFLTMAYIVVIFSIIVQGLSLKKVLKITLKGQDSNK</sequence>
<name>A0A7H0VED0_9FLAO</name>
<dbReference type="PANTHER" id="PTHR10110:SF195">
    <property type="entry name" value="NA(+)_H(+) ANTIPORTER NHAS2"/>
    <property type="match status" value="1"/>
</dbReference>
<keyword evidence="10 12" id="KW-0472">Membrane</keyword>
<keyword evidence="11" id="KW-0739">Sodium transport</keyword>
<evidence type="ECO:0000256" key="12">
    <source>
        <dbReference type="SAM" id="Phobius"/>
    </source>
</evidence>
<feature type="transmembrane region" description="Helical" evidence="12">
    <location>
        <begin position="381"/>
        <end position="400"/>
    </location>
</feature>
<dbReference type="GO" id="GO:0098719">
    <property type="term" value="P:sodium ion import across plasma membrane"/>
    <property type="evidence" value="ECO:0007669"/>
    <property type="project" value="TreeGrafter"/>
</dbReference>
<dbReference type="EMBL" id="CP060139">
    <property type="protein sequence ID" value="QNR24078.1"/>
    <property type="molecule type" value="Genomic_DNA"/>
</dbReference>
<evidence type="ECO:0000313" key="15">
    <source>
        <dbReference type="Proteomes" id="UP000516305"/>
    </source>
</evidence>
<evidence type="ECO:0000259" key="13">
    <source>
        <dbReference type="Pfam" id="PF00999"/>
    </source>
</evidence>
<evidence type="ECO:0000313" key="14">
    <source>
        <dbReference type="EMBL" id="QNR24078.1"/>
    </source>
</evidence>
<comment type="subcellular location">
    <subcellularLocation>
        <location evidence="1">Cell membrane</location>
        <topology evidence="1">Multi-pass membrane protein</topology>
    </subcellularLocation>
</comment>
<keyword evidence="3" id="KW-0813">Transport</keyword>
<feature type="transmembrane region" description="Helical" evidence="12">
    <location>
        <begin position="202"/>
        <end position="223"/>
    </location>
</feature>
<accession>A0A7H0VED0</accession>
<feature type="transmembrane region" description="Helical" evidence="12">
    <location>
        <begin position="99"/>
        <end position="121"/>
    </location>
</feature>
<keyword evidence="8" id="KW-0915">Sodium</keyword>
<dbReference type="InterPro" id="IPR018422">
    <property type="entry name" value="Cation/H_exchanger_CPA1"/>
</dbReference>
<dbReference type="GO" id="GO:0015386">
    <property type="term" value="F:potassium:proton antiporter activity"/>
    <property type="evidence" value="ECO:0007669"/>
    <property type="project" value="TreeGrafter"/>
</dbReference>
<comment type="similarity">
    <text evidence="2">Belongs to the monovalent cation:proton antiporter 1 (CPA1) transporter (TC 2.A.36) family.</text>
</comment>
<keyword evidence="5" id="KW-1003">Cell membrane</keyword>
<dbReference type="PANTHER" id="PTHR10110">
    <property type="entry name" value="SODIUM/HYDROGEN EXCHANGER"/>
    <property type="match status" value="1"/>
</dbReference>
<feature type="transmembrane region" description="Helical" evidence="12">
    <location>
        <begin position="31"/>
        <end position="50"/>
    </location>
</feature>
<feature type="transmembrane region" description="Helical" evidence="12">
    <location>
        <begin position="70"/>
        <end position="87"/>
    </location>
</feature>
<dbReference type="GO" id="GO:0005886">
    <property type="term" value="C:plasma membrane"/>
    <property type="evidence" value="ECO:0007669"/>
    <property type="project" value="UniProtKB-SubCell"/>
</dbReference>
<evidence type="ECO:0000256" key="10">
    <source>
        <dbReference type="ARBA" id="ARBA00023136"/>
    </source>
</evidence>
<organism evidence="14 15">
    <name type="scientific">Croceimicrobium hydrocarbonivorans</name>
    <dbReference type="NCBI Taxonomy" id="2761580"/>
    <lineage>
        <taxon>Bacteria</taxon>
        <taxon>Pseudomonadati</taxon>
        <taxon>Bacteroidota</taxon>
        <taxon>Flavobacteriia</taxon>
        <taxon>Flavobacteriales</taxon>
        <taxon>Owenweeksiaceae</taxon>
        <taxon>Croceimicrobium</taxon>
    </lineage>
</organism>
<feature type="domain" description="Cation/H+ exchanger transmembrane" evidence="13">
    <location>
        <begin position="14"/>
        <end position="407"/>
    </location>
</feature>
<evidence type="ECO:0000256" key="2">
    <source>
        <dbReference type="ARBA" id="ARBA00007367"/>
    </source>
</evidence>